<feature type="transmembrane region" description="Helical" evidence="1">
    <location>
        <begin position="54"/>
        <end position="74"/>
    </location>
</feature>
<organism evidence="2 3">
    <name type="scientific">Mesorhizobium hungaricum</name>
    <dbReference type="NCBI Taxonomy" id="1566387"/>
    <lineage>
        <taxon>Bacteria</taxon>
        <taxon>Pseudomonadati</taxon>
        <taxon>Pseudomonadota</taxon>
        <taxon>Alphaproteobacteria</taxon>
        <taxon>Hyphomicrobiales</taxon>
        <taxon>Phyllobacteriaceae</taxon>
        <taxon>Mesorhizobium</taxon>
    </lineage>
</organism>
<accession>A0A1C2DFF4</accession>
<dbReference type="Proteomes" id="UP000094412">
    <property type="component" value="Unassembled WGS sequence"/>
</dbReference>
<keyword evidence="3" id="KW-1185">Reference proteome</keyword>
<dbReference type="Pfam" id="PF10027">
    <property type="entry name" value="DUF2269"/>
    <property type="match status" value="1"/>
</dbReference>
<reference evidence="2 3" key="1">
    <citation type="submission" date="2016-08" db="EMBL/GenBank/DDBJ databases">
        <title>Whole genome sequence of Mesorhizobium sp. strain UASWS1009 isolated from industrial sewage.</title>
        <authorList>
            <person name="Crovadore J."/>
            <person name="Calmin G."/>
            <person name="Chablais R."/>
            <person name="Cochard B."/>
            <person name="Lefort F."/>
        </authorList>
    </citation>
    <scope>NUCLEOTIDE SEQUENCE [LARGE SCALE GENOMIC DNA]</scope>
    <source>
        <strain evidence="2 3">UASWS1009</strain>
    </source>
</reference>
<protein>
    <recommendedName>
        <fullName evidence="4">DUF2269 family protein</fullName>
    </recommendedName>
</protein>
<name>A0A1C2DFF4_9HYPH</name>
<sequence>MDWYPIVKLLHVVAATIWVGGGFTMILVGTLADRANDQETLMALLKATAKLGKLLFMPSSLATLVSGLIMTSVWTGFSELWVIIGLCGYAAAFVTGTFVLKPWTQKIAAMLARDGITPAAVALGRRTLRFGKFDYIVMAIVVADMVLKPTLHNTGELTAMAVLMIGGAVVIFARRETAGTAAA</sequence>
<dbReference type="RefSeq" id="WP_024922939.1">
    <property type="nucleotide sequence ID" value="NZ_MDEO01000036.1"/>
</dbReference>
<comment type="caution">
    <text evidence="2">The sequence shown here is derived from an EMBL/GenBank/DDBJ whole genome shotgun (WGS) entry which is preliminary data.</text>
</comment>
<feature type="transmembrane region" description="Helical" evidence="1">
    <location>
        <begin position="133"/>
        <end position="151"/>
    </location>
</feature>
<evidence type="ECO:0000313" key="3">
    <source>
        <dbReference type="Proteomes" id="UP000094412"/>
    </source>
</evidence>
<feature type="transmembrane region" description="Helical" evidence="1">
    <location>
        <begin position="12"/>
        <end position="33"/>
    </location>
</feature>
<evidence type="ECO:0008006" key="4">
    <source>
        <dbReference type="Google" id="ProtNLM"/>
    </source>
</evidence>
<gene>
    <name evidence="2" type="ORF">QV13_28300</name>
</gene>
<keyword evidence="1" id="KW-0472">Membrane</keyword>
<dbReference type="EMBL" id="MDEO01000036">
    <property type="protein sequence ID" value="OCX13395.1"/>
    <property type="molecule type" value="Genomic_DNA"/>
</dbReference>
<evidence type="ECO:0000313" key="2">
    <source>
        <dbReference type="EMBL" id="OCX13395.1"/>
    </source>
</evidence>
<feature type="transmembrane region" description="Helical" evidence="1">
    <location>
        <begin position="80"/>
        <end position="100"/>
    </location>
</feature>
<dbReference type="AlphaFoldDB" id="A0A1C2DFF4"/>
<dbReference type="OrthoDB" id="8095744at2"/>
<proteinExistence type="predicted"/>
<evidence type="ECO:0000256" key="1">
    <source>
        <dbReference type="SAM" id="Phobius"/>
    </source>
</evidence>
<keyword evidence="1" id="KW-0812">Transmembrane</keyword>
<keyword evidence="1" id="KW-1133">Transmembrane helix</keyword>
<feature type="transmembrane region" description="Helical" evidence="1">
    <location>
        <begin position="157"/>
        <end position="173"/>
    </location>
</feature>
<dbReference type="InterPro" id="IPR018729">
    <property type="entry name" value="DUF2269_transmembrane"/>
</dbReference>